<sequence length="188" mass="21143">MSLFRTLQHSPATISIFHNAKVPASASLYKILDKSYWKLNEEKSQFQVDLMANQMPTYDQFNLIYHQCLHNQTHKDILRDCFPFMRDQRLSTNKNSSITVTSPIGLLANAKGGSGNLKVFLEGEYSMIYEAFNSLVNDPTPDVNPANLFLAPLVVDWDQNLIANNEESLSVILNKYKADITDAGLSPA</sequence>
<keyword evidence="4" id="KW-0809">Transit peptide</keyword>
<organism evidence="7 8">
    <name type="scientific">Hyphopichia burtonii NRRL Y-1933</name>
    <dbReference type="NCBI Taxonomy" id="984485"/>
    <lineage>
        <taxon>Eukaryota</taxon>
        <taxon>Fungi</taxon>
        <taxon>Dikarya</taxon>
        <taxon>Ascomycota</taxon>
        <taxon>Saccharomycotina</taxon>
        <taxon>Pichiomycetes</taxon>
        <taxon>Debaryomycetaceae</taxon>
        <taxon>Hyphopichia</taxon>
    </lineage>
</organism>
<keyword evidence="5" id="KW-0560">Oxidoreductase</keyword>
<evidence type="ECO:0000256" key="4">
    <source>
        <dbReference type="ARBA" id="ARBA00022946"/>
    </source>
</evidence>
<keyword evidence="8" id="KW-1185">Reference proteome</keyword>
<evidence type="ECO:0000313" key="8">
    <source>
        <dbReference type="Proteomes" id="UP000095085"/>
    </source>
</evidence>
<dbReference type="OrthoDB" id="4044803at2759"/>
<protein>
    <submittedName>
        <fullName evidence="7">DUF1687-domain-containing protein</fullName>
    </submittedName>
</protein>
<keyword evidence="6" id="KW-0496">Mitochondrion</keyword>
<evidence type="ECO:0000256" key="1">
    <source>
        <dbReference type="ARBA" id="ARBA00002963"/>
    </source>
</evidence>
<dbReference type="InterPro" id="IPR012882">
    <property type="entry name" value="Fmp46"/>
</dbReference>
<evidence type="ECO:0000313" key="7">
    <source>
        <dbReference type="EMBL" id="ODV70313.1"/>
    </source>
</evidence>
<evidence type="ECO:0000256" key="5">
    <source>
        <dbReference type="ARBA" id="ARBA00023002"/>
    </source>
</evidence>
<comment type="subcellular location">
    <subcellularLocation>
        <location evidence="2">Mitochondrion</location>
    </subcellularLocation>
</comment>
<dbReference type="RefSeq" id="XP_020079380.1">
    <property type="nucleotide sequence ID" value="XM_020220625.1"/>
</dbReference>
<comment type="similarity">
    <text evidence="3">Belongs to the FMP46 family.</text>
</comment>
<dbReference type="PANTHER" id="PTHR28071:SF1">
    <property type="entry name" value="REDOX PROTEIN FMP46, MITOCHONDRIAL-RELATED"/>
    <property type="match status" value="1"/>
</dbReference>
<dbReference type="Pfam" id="PF07955">
    <property type="entry name" value="DUF1687"/>
    <property type="match status" value="1"/>
</dbReference>
<evidence type="ECO:0000256" key="6">
    <source>
        <dbReference type="ARBA" id="ARBA00023128"/>
    </source>
</evidence>
<dbReference type="EMBL" id="KV454538">
    <property type="protein sequence ID" value="ODV70313.1"/>
    <property type="molecule type" value="Genomic_DNA"/>
</dbReference>
<dbReference type="PANTHER" id="PTHR28071">
    <property type="entry name" value="REDOX PROTEIN FMP46, MITOCHONDRIAL-RELATED"/>
    <property type="match status" value="1"/>
</dbReference>
<dbReference type="GO" id="GO:0016491">
    <property type="term" value="F:oxidoreductase activity"/>
    <property type="evidence" value="ECO:0007669"/>
    <property type="project" value="UniProtKB-KW"/>
</dbReference>
<dbReference type="Gene3D" id="3.40.30.10">
    <property type="entry name" value="Glutaredoxin"/>
    <property type="match status" value="1"/>
</dbReference>
<reference evidence="8" key="1">
    <citation type="submission" date="2016-05" db="EMBL/GenBank/DDBJ databases">
        <title>Comparative genomics of biotechnologically important yeasts.</title>
        <authorList>
            <consortium name="DOE Joint Genome Institute"/>
            <person name="Riley R."/>
            <person name="Haridas S."/>
            <person name="Wolfe K.H."/>
            <person name="Lopes M.R."/>
            <person name="Hittinger C.T."/>
            <person name="Goker M."/>
            <person name="Salamov A."/>
            <person name="Wisecaver J."/>
            <person name="Long T.M."/>
            <person name="Aerts A.L."/>
            <person name="Barry K."/>
            <person name="Choi C."/>
            <person name="Clum A."/>
            <person name="Coughlan A.Y."/>
            <person name="Deshpande S."/>
            <person name="Douglass A.P."/>
            <person name="Hanson S.J."/>
            <person name="Klenk H.-P."/>
            <person name="Labutti K."/>
            <person name="Lapidus A."/>
            <person name="Lindquist E."/>
            <person name="Lipzen A."/>
            <person name="Meier-Kolthoff J.P."/>
            <person name="Ohm R.A."/>
            <person name="Otillar R.P."/>
            <person name="Pangilinan J."/>
            <person name="Peng Y."/>
            <person name="Rokas A."/>
            <person name="Rosa C.A."/>
            <person name="Scheuner C."/>
            <person name="Sibirny A.A."/>
            <person name="Slot J.C."/>
            <person name="Stielow J.B."/>
            <person name="Sun H."/>
            <person name="Kurtzman C.P."/>
            <person name="Blackwell M."/>
            <person name="Grigoriev I.V."/>
            <person name="Jeffries T.W."/>
        </authorList>
    </citation>
    <scope>NUCLEOTIDE SEQUENCE [LARGE SCALE GENOMIC DNA]</scope>
    <source>
        <strain evidence="8">NRRL Y-1933</strain>
    </source>
</reference>
<dbReference type="InterPro" id="IPR036249">
    <property type="entry name" value="Thioredoxin-like_sf"/>
</dbReference>
<dbReference type="AlphaFoldDB" id="A0A1E4RSS3"/>
<dbReference type="SUPFAM" id="SSF52833">
    <property type="entry name" value="Thioredoxin-like"/>
    <property type="match status" value="1"/>
</dbReference>
<dbReference type="GeneID" id="30995175"/>
<proteinExistence type="inferred from homology"/>
<accession>A0A1E4RSS3</accession>
<name>A0A1E4RSS3_9ASCO</name>
<evidence type="ECO:0000256" key="2">
    <source>
        <dbReference type="ARBA" id="ARBA00004173"/>
    </source>
</evidence>
<gene>
    <name evidence="7" type="ORF">HYPBUDRAFT_151691</name>
</gene>
<dbReference type="Proteomes" id="UP000095085">
    <property type="component" value="Unassembled WGS sequence"/>
</dbReference>
<evidence type="ECO:0000256" key="3">
    <source>
        <dbReference type="ARBA" id="ARBA00009734"/>
    </source>
</evidence>
<dbReference type="GO" id="GO:0005739">
    <property type="term" value="C:mitochondrion"/>
    <property type="evidence" value="ECO:0007669"/>
    <property type="project" value="UniProtKB-SubCell"/>
</dbReference>
<comment type="function">
    <text evidence="1">Putative mitochondrial redox protein which could be involved in the reduction of small toxic molecules.</text>
</comment>